<proteinExistence type="predicted"/>
<accession>A0ACB8Y151</accession>
<protein>
    <submittedName>
        <fullName evidence="1">Uncharacterized protein</fullName>
    </submittedName>
</protein>
<reference evidence="2" key="1">
    <citation type="journal article" date="2022" name="Mol. Ecol. Resour.">
        <title>The genomes of chicory, endive, great burdock and yacon provide insights into Asteraceae palaeo-polyploidization history and plant inulin production.</title>
        <authorList>
            <person name="Fan W."/>
            <person name="Wang S."/>
            <person name="Wang H."/>
            <person name="Wang A."/>
            <person name="Jiang F."/>
            <person name="Liu H."/>
            <person name="Zhao H."/>
            <person name="Xu D."/>
            <person name="Zhang Y."/>
        </authorList>
    </citation>
    <scope>NUCLEOTIDE SEQUENCE [LARGE SCALE GENOMIC DNA]</scope>
    <source>
        <strain evidence="2">cv. Niubang</strain>
    </source>
</reference>
<keyword evidence="2" id="KW-1185">Reference proteome</keyword>
<evidence type="ECO:0000313" key="2">
    <source>
        <dbReference type="Proteomes" id="UP001055879"/>
    </source>
</evidence>
<dbReference type="Proteomes" id="UP001055879">
    <property type="component" value="Linkage Group LG14"/>
</dbReference>
<name>A0ACB8Y151_ARCLA</name>
<gene>
    <name evidence="1" type="ORF">L6452_36809</name>
</gene>
<evidence type="ECO:0000313" key="1">
    <source>
        <dbReference type="EMBL" id="KAI3677544.1"/>
    </source>
</evidence>
<dbReference type="EMBL" id="CM042060">
    <property type="protein sequence ID" value="KAI3677544.1"/>
    <property type="molecule type" value="Genomic_DNA"/>
</dbReference>
<sequence>MKILILLWVQLLMFSFFTSSDTNTTSETYTLINATNLAKPNCPSRCGDVIIPYPFGIGYNTNCSIGHEFDVYCNNSTIPPKASFSEADYSSIKQISDSTVRISNDVATNCYLPNGTFSSGFKVWGNYKRSPYTLSEVNKFTVIGCDDYAWLRSRTKFRNVSTDCMVLCSMPEDVVGDQCSGNGCCQSSIPRDMISYRTDVNSMDDSDLSYTRSFNPCSYAFVGEENTFKFNGAADLNDTSLKKTIEAK</sequence>
<comment type="caution">
    <text evidence="1">The sequence shown here is derived from an EMBL/GenBank/DDBJ whole genome shotgun (WGS) entry which is preliminary data.</text>
</comment>
<reference evidence="1 2" key="2">
    <citation type="journal article" date="2022" name="Mol. Ecol. Resour.">
        <title>The genomes of chicory, endive, great burdock and yacon provide insights into Asteraceae paleo-polyploidization history and plant inulin production.</title>
        <authorList>
            <person name="Fan W."/>
            <person name="Wang S."/>
            <person name="Wang H."/>
            <person name="Wang A."/>
            <person name="Jiang F."/>
            <person name="Liu H."/>
            <person name="Zhao H."/>
            <person name="Xu D."/>
            <person name="Zhang Y."/>
        </authorList>
    </citation>
    <scope>NUCLEOTIDE SEQUENCE [LARGE SCALE GENOMIC DNA]</scope>
    <source>
        <strain evidence="2">cv. Niubang</strain>
    </source>
</reference>
<organism evidence="1 2">
    <name type="scientific">Arctium lappa</name>
    <name type="common">Greater burdock</name>
    <name type="synonym">Lappa major</name>
    <dbReference type="NCBI Taxonomy" id="4217"/>
    <lineage>
        <taxon>Eukaryota</taxon>
        <taxon>Viridiplantae</taxon>
        <taxon>Streptophyta</taxon>
        <taxon>Embryophyta</taxon>
        <taxon>Tracheophyta</taxon>
        <taxon>Spermatophyta</taxon>
        <taxon>Magnoliopsida</taxon>
        <taxon>eudicotyledons</taxon>
        <taxon>Gunneridae</taxon>
        <taxon>Pentapetalae</taxon>
        <taxon>asterids</taxon>
        <taxon>campanulids</taxon>
        <taxon>Asterales</taxon>
        <taxon>Asteraceae</taxon>
        <taxon>Carduoideae</taxon>
        <taxon>Cardueae</taxon>
        <taxon>Arctiinae</taxon>
        <taxon>Arctium</taxon>
    </lineage>
</organism>